<dbReference type="EMBL" id="JBEYBF010000019">
    <property type="protein sequence ID" value="MEU1954948.1"/>
    <property type="molecule type" value="Genomic_DNA"/>
</dbReference>
<gene>
    <name evidence="1" type="ORF">ABZ510_24160</name>
</gene>
<reference evidence="1 2" key="1">
    <citation type="submission" date="2024-06" db="EMBL/GenBank/DDBJ databases">
        <title>The Natural Products Discovery Center: Release of the First 8490 Sequenced Strains for Exploring Actinobacteria Biosynthetic Diversity.</title>
        <authorList>
            <person name="Kalkreuter E."/>
            <person name="Kautsar S.A."/>
            <person name="Yang D."/>
            <person name="Bader C.D."/>
            <person name="Teijaro C.N."/>
            <person name="Fluegel L."/>
            <person name="Davis C.M."/>
            <person name="Simpson J.R."/>
            <person name="Lauterbach L."/>
            <person name="Steele A.D."/>
            <person name="Gui C."/>
            <person name="Meng S."/>
            <person name="Li G."/>
            <person name="Viehrig K."/>
            <person name="Ye F."/>
            <person name="Su P."/>
            <person name="Kiefer A.F."/>
            <person name="Nichols A."/>
            <person name="Cepeda A.J."/>
            <person name="Yan W."/>
            <person name="Fan B."/>
            <person name="Jiang Y."/>
            <person name="Adhikari A."/>
            <person name="Zheng C.-J."/>
            <person name="Schuster L."/>
            <person name="Cowan T.M."/>
            <person name="Smanski M.J."/>
            <person name="Chevrette M.G."/>
            <person name="De Carvalho L.P.S."/>
            <person name="Shen B."/>
        </authorList>
    </citation>
    <scope>NUCLEOTIDE SEQUENCE [LARGE SCALE GENOMIC DNA]</scope>
    <source>
        <strain evidence="1 2">NPDC019708</strain>
    </source>
</reference>
<evidence type="ECO:0000313" key="2">
    <source>
        <dbReference type="Proteomes" id="UP001550628"/>
    </source>
</evidence>
<dbReference type="RefSeq" id="WP_030524881.1">
    <property type="nucleotide sequence ID" value="NZ_JBEYBD010000020.1"/>
</dbReference>
<dbReference type="GeneID" id="96246724"/>
<evidence type="ECO:0000313" key="1">
    <source>
        <dbReference type="EMBL" id="MEU1954948.1"/>
    </source>
</evidence>
<accession>A0ABV2WVQ6</accession>
<keyword evidence="2" id="KW-1185">Reference proteome</keyword>
<sequence length="60" mass="6496">MADEFTTPECFDSVLVSTPLCRAVRRLRAVLPVGWRVDVVAHGDPAHRGAPVVRALPATD</sequence>
<name>A0ABV2WVQ6_9NOCA</name>
<dbReference type="Proteomes" id="UP001550628">
    <property type="component" value="Unassembled WGS sequence"/>
</dbReference>
<comment type="caution">
    <text evidence="1">The sequence shown here is derived from an EMBL/GenBank/DDBJ whole genome shotgun (WGS) entry which is preliminary data.</text>
</comment>
<protein>
    <submittedName>
        <fullName evidence="1">Uncharacterized protein</fullName>
    </submittedName>
</protein>
<organism evidence="1 2">
    <name type="scientific">Nocardia rhamnosiphila</name>
    <dbReference type="NCBI Taxonomy" id="426716"/>
    <lineage>
        <taxon>Bacteria</taxon>
        <taxon>Bacillati</taxon>
        <taxon>Actinomycetota</taxon>
        <taxon>Actinomycetes</taxon>
        <taxon>Mycobacteriales</taxon>
        <taxon>Nocardiaceae</taxon>
        <taxon>Nocardia</taxon>
    </lineage>
</organism>
<proteinExistence type="predicted"/>